<feature type="domain" description="TonB-dependent receptor plug" evidence="7">
    <location>
        <begin position="55"/>
        <end position="161"/>
    </location>
</feature>
<evidence type="ECO:0000256" key="3">
    <source>
        <dbReference type="ARBA" id="ARBA00023237"/>
    </source>
</evidence>
<comment type="caution">
    <text evidence="8">The sequence shown here is derived from an EMBL/GenBank/DDBJ whole genome shotgun (WGS) entry which is preliminary data.</text>
</comment>
<dbReference type="Pfam" id="PF00593">
    <property type="entry name" value="TonB_dep_Rec_b-barrel"/>
    <property type="match status" value="1"/>
</dbReference>
<dbReference type="InterPro" id="IPR037066">
    <property type="entry name" value="Plug_dom_sf"/>
</dbReference>
<gene>
    <name evidence="8" type="ORF">ACFODX_03400</name>
</gene>
<reference evidence="9" key="1">
    <citation type="journal article" date="2019" name="Int. J. Syst. Evol. Microbiol.">
        <title>The Global Catalogue of Microorganisms (GCM) 10K type strain sequencing project: providing services to taxonomists for standard genome sequencing and annotation.</title>
        <authorList>
            <consortium name="The Broad Institute Genomics Platform"/>
            <consortium name="The Broad Institute Genome Sequencing Center for Infectious Disease"/>
            <person name="Wu L."/>
            <person name="Ma J."/>
        </authorList>
    </citation>
    <scope>NUCLEOTIDE SEQUENCE [LARGE SCALE GENOMIC DNA]</scope>
    <source>
        <strain evidence="9">KCTC 52237</strain>
    </source>
</reference>
<accession>A0ABV7FDF0</accession>
<evidence type="ECO:0000256" key="5">
    <source>
        <dbReference type="SAM" id="SignalP"/>
    </source>
</evidence>
<evidence type="ECO:0000256" key="1">
    <source>
        <dbReference type="ARBA" id="ARBA00004442"/>
    </source>
</evidence>
<keyword evidence="2 4" id="KW-0472">Membrane</keyword>
<dbReference type="InterPro" id="IPR012910">
    <property type="entry name" value="Plug_dom"/>
</dbReference>
<evidence type="ECO:0000256" key="4">
    <source>
        <dbReference type="RuleBase" id="RU003357"/>
    </source>
</evidence>
<protein>
    <submittedName>
        <fullName evidence="8">TonB-dependent receptor</fullName>
    </submittedName>
</protein>
<dbReference type="Proteomes" id="UP001595555">
    <property type="component" value="Unassembled WGS sequence"/>
</dbReference>
<dbReference type="NCBIfam" id="TIGR01782">
    <property type="entry name" value="TonB-Xanth-Caul"/>
    <property type="match status" value="1"/>
</dbReference>
<dbReference type="Gene3D" id="2.40.170.20">
    <property type="entry name" value="TonB-dependent receptor, beta-barrel domain"/>
    <property type="match status" value="1"/>
</dbReference>
<feature type="domain" description="TonB-dependent receptor-like beta-barrel" evidence="6">
    <location>
        <begin position="448"/>
        <end position="991"/>
    </location>
</feature>
<evidence type="ECO:0000313" key="8">
    <source>
        <dbReference type="EMBL" id="MFC3114588.1"/>
    </source>
</evidence>
<dbReference type="SUPFAM" id="SSF56935">
    <property type="entry name" value="Porins"/>
    <property type="match status" value="1"/>
</dbReference>
<evidence type="ECO:0000259" key="7">
    <source>
        <dbReference type="Pfam" id="PF07715"/>
    </source>
</evidence>
<comment type="similarity">
    <text evidence="4">Belongs to the TonB-dependent receptor family.</text>
</comment>
<organism evidence="8 9">
    <name type="scientific">Cellvibrio fontiphilus</name>
    <dbReference type="NCBI Taxonomy" id="1815559"/>
    <lineage>
        <taxon>Bacteria</taxon>
        <taxon>Pseudomonadati</taxon>
        <taxon>Pseudomonadota</taxon>
        <taxon>Gammaproteobacteria</taxon>
        <taxon>Cellvibrionales</taxon>
        <taxon>Cellvibrionaceae</taxon>
        <taxon>Cellvibrio</taxon>
    </lineage>
</organism>
<evidence type="ECO:0000313" key="9">
    <source>
        <dbReference type="Proteomes" id="UP001595555"/>
    </source>
</evidence>
<evidence type="ECO:0000256" key="2">
    <source>
        <dbReference type="ARBA" id="ARBA00023136"/>
    </source>
</evidence>
<proteinExistence type="inferred from homology"/>
<dbReference type="EMBL" id="JBHRTF010000002">
    <property type="protein sequence ID" value="MFC3114588.1"/>
    <property type="molecule type" value="Genomic_DNA"/>
</dbReference>
<dbReference type="PANTHER" id="PTHR40980">
    <property type="entry name" value="PLUG DOMAIN-CONTAINING PROTEIN"/>
    <property type="match status" value="1"/>
</dbReference>
<dbReference type="Pfam" id="PF07715">
    <property type="entry name" value="Plug"/>
    <property type="match status" value="1"/>
</dbReference>
<keyword evidence="9" id="KW-1185">Reference proteome</keyword>
<sequence length="1024" mass="111392">MNTKARFNKKLIASAIASTMLGGVANFAVAQQQDTVEEVMVTGIRASLERSMDTKRNSAGVVDAISSEDIGKFPDTNLAESLQRITGVSISRSNGEGSQITVRGFGPDNNMITLNGRTMPAASTNNGGGGDSRAFDFANLASEGISGVEVFKTGKANITTGGIGATVNVKTAKPLDNPGLVASAGVKAVMDTTNRAGDDVTPEASGLFSWSNDDSTFGVGLSASHQQRDSGATGATVNDWGIYEWDSVNTPQRAWNNANAQVTNAPDEGQLYSRFYDLRYEFIDTQRTRDNAQLTLQFAPTDDFTATVDYTFAENEIKSHLGQAGNWMQQGGNIQAVEFDNQEIATMIYAKEAYGNAIDEGFEQQWREQTNTLDSVGVNLAYQVTDALSFNLDVHDSEMHSRGTGPHGTGQIRMALAAPVVVEREWFFGGYFPTYLNVYDDSRRVRPDSVEAASPWVRNGMVDPSDISSTMLNMDQADQLSSVTQIKLDGRYDLDNGHFDFGIESREMESNTRRYATGNISLGNWDGNYPGEFGSLVRPFDLQGEFDDFSPRAGGYGFIANAADLYEAALQIPRYSSILPPAMKQSAHNIVVEDMQSAYFQIGLEGNVGNMPFSILTGLRYETTDVDSSSLSSAYFYRWESDNDVSINVDDTKPQTLVSAKASYDNLLPSMDLTLNVTDDIVSRFSFSKTIARAGLSSLGASASNFGSGGGATYLGNIPTASASNPGLLPLESTNFDLSVEWYYDEGSYASIGFFEKNVKNFLGSESIDREWLGIRNSTNGPRVEAAAAQLEAAGIAISDVSLFSQTAYNEFVVLPGGGLNPAWVAEFGNTAYTGTSAQDQFILAQKDWDIYDNATDPLAVFRTNTPNNGREAKIHGLELAVQHFFGDTGFGVQANYTLVRGDVGFDNLGSPDVSQFALVGLSDTANLSGIYENDRFQARIAYNWRDEFLNETNRGGFNNPRYIEAYSQIDLNLSYSVTDALTVSLEGINITGEDSRSHGRNKAMMWDMYDLGARYQLGARYTF</sequence>
<dbReference type="InterPro" id="IPR010104">
    <property type="entry name" value="TonB_rcpt_bac"/>
</dbReference>
<feature type="signal peptide" evidence="5">
    <location>
        <begin position="1"/>
        <end position="30"/>
    </location>
</feature>
<evidence type="ECO:0000259" key="6">
    <source>
        <dbReference type="Pfam" id="PF00593"/>
    </source>
</evidence>
<keyword evidence="3" id="KW-0998">Cell outer membrane</keyword>
<comment type="subcellular location">
    <subcellularLocation>
        <location evidence="1 4">Cell outer membrane</location>
    </subcellularLocation>
</comment>
<dbReference type="Gene3D" id="2.170.130.10">
    <property type="entry name" value="TonB-dependent receptor, plug domain"/>
    <property type="match status" value="1"/>
</dbReference>
<keyword evidence="8" id="KW-0675">Receptor</keyword>
<feature type="chain" id="PRO_5045926693" evidence="5">
    <location>
        <begin position="31"/>
        <end position="1024"/>
    </location>
</feature>
<dbReference type="RefSeq" id="WP_378116072.1">
    <property type="nucleotide sequence ID" value="NZ_JBHRTF010000002.1"/>
</dbReference>
<dbReference type="PANTHER" id="PTHR40980:SF3">
    <property type="entry name" value="TONB-DEPENDENT RECEPTOR-LIKE BETA-BARREL DOMAIN-CONTAINING PROTEIN"/>
    <property type="match status" value="1"/>
</dbReference>
<dbReference type="InterPro" id="IPR000531">
    <property type="entry name" value="Beta-barrel_TonB"/>
</dbReference>
<dbReference type="InterPro" id="IPR036942">
    <property type="entry name" value="Beta-barrel_TonB_sf"/>
</dbReference>
<keyword evidence="4" id="KW-0798">TonB box</keyword>
<keyword evidence="5" id="KW-0732">Signal</keyword>
<name>A0ABV7FDF0_9GAMM</name>